<accession>A0A0L0SH44</accession>
<dbReference type="AlphaFoldDB" id="A0A0L0SH44"/>
<gene>
    <name evidence="1" type="ORF">AMAG_18682</name>
</gene>
<proteinExistence type="predicted"/>
<reference evidence="1 2" key="2">
    <citation type="submission" date="2009-11" db="EMBL/GenBank/DDBJ databases">
        <title>The Genome Sequence of Allomyces macrogynus strain ATCC 38327.</title>
        <authorList>
            <consortium name="The Broad Institute Genome Sequencing Platform"/>
            <person name="Russ C."/>
            <person name="Cuomo C."/>
            <person name="Shea T."/>
            <person name="Young S.K."/>
            <person name="Zeng Q."/>
            <person name="Koehrsen M."/>
            <person name="Haas B."/>
            <person name="Borodovsky M."/>
            <person name="Guigo R."/>
            <person name="Alvarado L."/>
            <person name="Berlin A."/>
            <person name="Borenstein D."/>
            <person name="Chen Z."/>
            <person name="Engels R."/>
            <person name="Freedman E."/>
            <person name="Gellesch M."/>
            <person name="Goldberg J."/>
            <person name="Griggs A."/>
            <person name="Gujja S."/>
            <person name="Heiman D."/>
            <person name="Hepburn T."/>
            <person name="Howarth C."/>
            <person name="Jen D."/>
            <person name="Larson L."/>
            <person name="Lewis B."/>
            <person name="Mehta T."/>
            <person name="Park D."/>
            <person name="Pearson M."/>
            <person name="Roberts A."/>
            <person name="Saif S."/>
            <person name="Shenoy N."/>
            <person name="Sisk P."/>
            <person name="Stolte C."/>
            <person name="Sykes S."/>
            <person name="Walk T."/>
            <person name="White J."/>
            <person name="Yandava C."/>
            <person name="Burger G."/>
            <person name="Gray M.W."/>
            <person name="Holland P.W.H."/>
            <person name="King N."/>
            <person name="Lang F.B.F."/>
            <person name="Roger A.J."/>
            <person name="Ruiz-Trillo I."/>
            <person name="Lander E."/>
            <person name="Nusbaum C."/>
        </authorList>
    </citation>
    <scope>NUCLEOTIDE SEQUENCE [LARGE SCALE GENOMIC DNA]</scope>
    <source>
        <strain evidence="1 2">ATCC 38327</strain>
    </source>
</reference>
<sequence>MEVSTRSPPPLTVRASAIMEDMLEAEEGGMRAPPNTAQSAATYLSPTAVVSPLDSAGIEEAAGMQAQHQQMRG</sequence>
<dbReference type="OrthoDB" id="5571432at2759"/>
<dbReference type="VEuPathDB" id="FungiDB:AMAG_18682"/>
<dbReference type="Proteomes" id="UP000054350">
    <property type="component" value="Unassembled WGS sequence"/>
</dbReference>
<reference evidence="1 2" key="1">
    <citation type="submission" date="2009-11" db="EMBL/GenBank/DDBJ databases">
        <title>Annotation of Allomyces macrogynus ATCC 38327.</title>
        <authorList>
            <consortium name="The Broad Institute Genome Sequencing Platform"/>
            <person name="Russ C."/>
            <person name="Cuomo C."/>
            <person name="Burger G."/>
            <person name="Gray M.W."/>
            <person name="Holland P.W.H."/>
            <person name="King N."/>
            <person name="Lang F.B.F."/>
            <person name="Roger A.J."/>
            <person name="Ruiz-Trillo I."/>
            <person name="Young S.K."/>
            <person name="Zeng Q."/>
            <person name="Gargeya S."/>
            <person name="Fitzgerald M."/>
            <person name="Haas B."/>
            <person name="Abouelleil A."/>
            <person name="Alvarado L."/>
            <person name="Arachchi H.M."/>
            <person name="Berlin A."/>
            <person name="Chapman S.B."/>
            <person name="Gearin G."/>
            <person name="Goldberg J."/>
            <person name="Griggs A."/>
            <person name="Gujja S."/>
            <person name="Hansen M."/>
            <person name="Heiman D."/>
            <person name="Howarth C."/>
            <person name="Larimer J."/>
            <person name="Lui A."/>
            <person name="MacDonald P.J.P."/>
            <person name="McCowen C."/>
            <person name="Montmayeur A."/>
            <person name="Murphy C."/>
            <person name="Neiman D."/>
            <person name="Pearson M."/>
            <person name="Priest M."/>
            <person name="Roberts A."/>
            <person name="Saif S."/>
            <person name="Shea T."/>
            <person name="Sisk P."/>
            <person name="Stolte C."/>
            <person name="Sykes S."/>
            <person name="Wortman J."/>
            <person name="Nusbaum C."/>
            <person name="Birren B."/>
        </authorList>
    </citation>
    <scope>NUCLEOTIDE SEQUENCE [LARGE SCALE GENOMIC DNA]</scope>
    <source>
        <strain evidence="1 2">ATCC 38327</strain>
    </source>
</reference>
<evidence type="ECO:0000313" key="1">
    <source>
        <dbReference type="EMBL" id="KNE61767.1"/>
    </source>
</evidence>
<name>A0A0L0SH44_ALLM3</name>
<organism evidence="1 2">
    <name type="scientific">Allomyces macrogynus (strain ATCC 38327)</name>
    <name type="common">Allomyces javanicus var. macrogynus</name>
    <dbReference type="NCBI Taxonomy" id="578462"/>
    <lineage>
        <taxon>Eukaryota</taxon>
        <taxon>Fungi</taxon>
        <taxon>Fungi incertae sedis</taxon>
        <taxon>Blastocladiomycota</taxon>
        <taxon>Blastocladiomycetes</taxon>
        <taxon>Blastocladiales</taxon>
        <taxon>Blastocladiaceae</taxon>
        <taxon>Allomyces</taxon>
    </lineage>
</organism>
<protein>
    <submittedName>
        <fullName evidence="1">Uncharacterized protein</fullName>
    </submittedName>
</protein>
<keyword evidence="2" id="KW-1185">Reference proteome</keyword>
<dbReference type="EMBL" id="GG745338">
    <property type="protein sequence ID" value="KNE61767.1"/>
    <property type="molecule type" value="Genomic_DNA"/>
</dbReference>
<evidence type="ECO:0000313" key="2">
    <source>
        <dbReference type="Proteomes" id="UP000054350"/>
    </source>
</evidence>